<dbReference type="PANTHER" id="PTHR46114">
    <property type="entry name" value="APPLE DOMAIN-CONTAINING PROTEIN"/>
    <property type="match status" value="1"/>
</dbReference>
<protein>
    <submittedName>
        <fullName evidence="1">Uncharacterized protein</fullName>
    </submittedName>
</protein>
<sequence>MKQLVTSLDKYGPCFKWICRSFQAMRNEKLKAGIFNGRQIRRLIRNTGFVQCLTNLESSTWYAFALVGNNFLDNSKANNYIDLVNDIFYKKDLDVNMSIKIHHLFSHLDRFHVNLGDLSEEQGEMVSSGHQGHWREILRQVRNPHDGRLLL</sequence>
<keyword evidence="2" id="KW-1185">Reference proteome</keyword>
<reference evidence="1 2" key="1">
    <citation type="journal article" date="2023" name="BMC Biol.">
        <title>The compact genome of the sponge Oopsacas minuta (Hexactinellida) is lacking key metazoan core genes.</title>
        <authorList>
            <person name="Santini S."/>
            <person name="Schenkelaars Q."/>
            <person name="Jourda C."/>
            <person name="Duchesne M."/>
            <person name="Belahbib H."/>
            <person name="Rocher C."/>
            <person name="Selva M."/>
            <person name="Riesgo A."/>
            <person name="Vervoort M."/>
            <person name="Leys S.P."/>
            <person name="Kodjabachian L."/>
            <person name="Le Bivic A."/>
            <person name="Borchiellini C."/>
            <person name="Claverie J.M."/>
            <person name="Renard E."/>
        </authorList>
    </citation>
    <scope>NUCLEOTIDE SEQUENCE [LARGE SCALE GENOMIC DNA]</scope>
    <source>
        <strain evidence="1">SPO-2</strain>
    </source>
</reference>
<dbReference type="AlphaFoldDB" id="A0AAV7JRG4"/>
<comment type="caution">
    <text evidence="1">The sequence shown here is derived from an EMBL/GenBank/DDBJ whole genome shotgun (WGS) entry which is preliminary data.</text>
</comment>
<accession>A0AAV7JRG4</accession>
<dbReference type="EMBL" id="JAKMXF010000306">
    <property type="protein sequence ID" value="KAI6651271.1"/>
    <property type="molecule type" value="Genomic_DNA"/>
</dbReference>
<proteinExistence type="predicted"/>
<organism evidence="1 2">
    <name type="scientific">Oopsacas minuta</name>
    <dbReference type="NCBI Taxonomy" id="111878"/>
    <lineage>
        <taxon>Eukaryota</taxon>
        <taxon>Metazoa</taxon>
        <taxon>Porifera</taxon>
        <taxon>Hexactinellida</taxon>
        <taxon>Hexasterophora</taxon>
        <taxon>Lyssacinosida</taxon>
        <taxon>Leucopsacidae</taxon>
        <taxon>Oopsacas</taxon>
    </lineage>
</organism>
<evidence type="ECO:0000313" key="2">
    <source>
        <dbReference type="Proteomes" id="UP001165289"/>
    </source>
</evidence>
<name>A0AAV7JRG4_9METZ</name>
<evidence type="ECO:0000313" key="1">
    <source>
        <dbReference type="EMBL" id="KAI6651271.1"/>
    </source>
</evidence>
<gene>
    <name evidence="1" type="ORF">LOD99_5418</name>
</gene>
<dbReference type="Proteomes" id="UP001165289">
    <property type="component" value="Unassembled WGS sequence"/>
</dbReference>
<dbReference type="PANTHER" id="PTHR46114:SF1">
    <property type="entry name" value="ZAD DOMAIN-CONTAINING PROTEIN"/>
    <property type="match status" value="1"/>
</dbReference>